<evidence type="ECO:0000313" key="1">
    <source>
        <dbReference type="EMBL" id="GBN54151.1"/>
    </source>
</evidence>
<protein>
    <submittedName>
        <fullName evidence="1">Uncharacterized protein</fullName>
    </submittedName>
</protein>
<proteinExistence type="predicted"/>
<dbReference type="EMBL" id="BGPR01012026">
    <property type="protein sequence ID" value="GBN54151.1"/>
    <property type="molecule type" value="Genomic_DNA"/>
</dbReference>
<comment type="caution">
    <text evidence="1">The sequence shown here is derived from an EMBL/GenBank/DDBJ whole genome shotgun (WGS) entry which is preliminary data.</text>
</comment>
<dbReference type="AlphaFoldDB" id="A0A4Y2PSH2"/>
<name>A0A4Y2PSH2_ARAVE</name>
<organism evidence="1 2">
    <name type="scientific">Araneus ventricosus</name>
    <name type="common">Orbweaver spider</name>
    <name type="synonym">Epeira ventricosa</name>
    <dbReference type="NCBI Taxonomy" id="182803"/>
    <lineage>
        <taxon>Eukaryota</taxon>
        <taxon>Metazoa</taxon>
        <taxon>Ecdysozoa</taxon>
        <taxon>Arthropoda</taxon>
        <taxon>Chelicerata</taxon>
        <taxon>Arachnida</taxon>
        <taxon>Araneae</taxon>
        <taxon>Araneomorphae</taxon>
        <taxon>Entelegynae</taxon>
        <taxon>Araneoidea</taxon>
        <taxon>Araneidae</taxon>
        <taxon>Araneus</taxon>
    </lineage>
</organism>
<gene>
    <name evidence="1" type="ORF">AVEN_222657_1</name>
</gene>
<sequence>MKCFHLHHKQENKIKYYRIPRHVGIPGSENADKAAKNSNATLETFVLLPCRLLSSLNIEYGKESGTNAKLNNIQPSIKGFGNLATRKYDVVLAKPRVGRTFLTRRHLLCSDPAPICNMCNCILSVKHILCTCKDFYIQKTNPLWCTYR</sequence>
<evidence type="ECO:0000313" key="2">
    <source>
        <dbReference type="Proteomes" id="UP000499080"/>
    </source>
</evidence>
<accession>A0A4Y2PSH2</accession>
<dbReference type="Proteomes" id="UP000499080">
    <property type="component" value="Unassembled WGS sequence"/>
</dbReference>
<keyword evidence="2" id="KW-1185">Reference proteome</keyword>
<reference evidence="1 2" key="1">
    <citation type="journal article" date="2019" name="Sci. Rep.">
        <title>Orb-weaving spider Araneus ventricosus genome elucidates the spidroin gene catalogue.</title>
        <authorList>
            <person name="Kono N."/>
            <person name="Nakamura H."/>
            <person name="Ohtoshi R."/>
            <person name="Moran D.A.P."/>
            <person name="Shinohara A."/>
            <person name="Yoshida Y."/>
            <person name="Fujiwara M."/>
            <person name="Mori M."/>
            <person name="Tomita M."/>
            <person name="Arakawa K."/>
        </authorList>
    </citation>
    <scope>NUCLEOTIDE SEQUENCE [LARGE SCALE GENOMIC DNA]</scope>
</reference>